<evidence type="ECO:0000313" key="2">
    <source>
        <dbReference type="Proteomes" id="UP001175211"/>
    </source>
</evidence>
<gene>
    <name evidence="1" type="ORF">EV420DRAFT_151849</name>
</gene>
<dbReference type="GeneID" id="85355617"/>
<name>A0AA39MLT2_ARMTA</name>
<organism evidence="1 2">
    <name type="scientific">Armillaria tabescens</name>
    <name type="common">Ringless honey mushroom</name>
    <name type="synonym">Agaricus tabescens</name>
    <dbReference type="NCBI Taxonomy" id="1929756"/>
    <lineage>
        <taxon>Eukaryota</taxon>
        <taxon>Fungi</taxon>
        <taxon>Dikarya</taxon>
        <taxon>Basidiomycota</taxon>
        <taxon>Agaricomycotina</taxon>
        <taxon>Agaricomycetes</taxon>
        <taxon>Agaricomycetidae</taxon>
        <taxon>Agaricales</taxon>
        <taxon>Marasmiineae</taxon>
        <taxon>Physalacriaceae</taxon>
        <taxon>Desarmillaria</taxon>
    </lineage>
</organism>
<sequence length="243" mass="27590">MQETGEKHSGWTWWMVAGKTKDRTRVKSNSSSGSSIVEDSALILACANRQDSRYVHPTKPFLIRRRGRLQKAPFPRQHFADTPCLIYSRVALLNLNGTRMRCQRDGLGRRVMWRWVGRKATAHGWEDLERDVLVTGASCRHHPTCYEQPLQELDNHWPRGRLSRRMAFSNASTDSKESLFIGNVGGALSTIPLHQSLLSLRLPSLLPPWSSYPSPTIPRTPRPMQKISTTVSPKTRTSFCISL</sequence>
<comment type="caution">
    <text evidence="1">The sequence shown here is derived from an EMBL/GenBank/DDBJ whole genome shotgun (WGS) entry which is preliminary data.</text>
</comment>
<dbReference type="Proteomes" id="UP001175211">
    <property type="component" value="Unassembled WGS sequence"/>
</dbReference>
<accession>A0AA39MLT2</accession>
<dbReference type="RefSeq" id="XP_060322835.1">
    <property type="nucleotide sequence ID" value="XM_060472069.1"/>
</dbReference>
<keyword evidence="2" id="KW-1185">Reference proteome</keyword>
<reference evidence="1" key="1">
    <citation type="submission" date="2023-06" db="EMBL/GenBank/DDBJ databases">
        <authorList>
            <consortium name="Lawrence Berkeley National Laboratory"/>
            <person name="Ahrendt S."/>
            <person name="Sahu N."/>
            <person name="Indic B."/>
            <person name="Wong-Bajracharya J."/>
            <person name="Merenyi Z."/>
            <person name="Ke H.-M."/>
            <person name="Monk M."/>
            <person name="Kocsube S."/>
            <person name="Drula E."/>
            <person name="Lipzen A."/>
            <person name="Balint B."/>
            <person name="Henrissat B."/>
            <person name="Andreopoulos B."/>
            <person name="Martin F.M."/>
            <person name="Harder C.B."/>
            <person name="Rigling D."/>
            <person name="Ford K.L."/>
            <person name="Foster G.D."/>
            <person name="Pangilinan J."/>
            <person name="Papanicolaou A."/>
            <person name="Barry K."/>
            <person name="LaButti K."/>
            <person name="Viragh M."/>
            <person name="Koriabine M."/>
            <person name="Yan M."/>
            <person name="Riley R."/>
            <person name="Champramary S."/>
            <person name="Plett K.L."/>
            <person name="Tsai I.J."/>
            <person name="Slot J."/>
            <person name="Sipos G."/>
            <person name="Plett J."/>
            <person name="Nagy L.G."/>
            <person name="Grigoriev I.V."/>
        </authorList>
    </citation>
    <scope>NUCLEOTIDE SEQUENCE</scope>
    <source>
        <strain evidence="1">CCBAS 213</strain>
    </source>
</reference>
<protein>
    <submittedName>
        <fullName evidence="1">Uncharacterized protein</fullName>
    </submittedName>
</protein>
<dbReference type="AlphaFoldDB" id="A0AA39MLT2"/>
<evidence type="ECO:0000313" key="1">
    <source>
        <dbReference type="EMBL" id="KAK0438155.1"/>
    </source>
</evidence>
<dbReference type="EMBL" id="JAUEPS010000101">
    <property type="protein sequence ID" value="KAK0438155.1"/>
    <property type="molecule type" value="Genomic_DNA"/>
</dbReference>
<proteinExistence type="predicted"/>